<dbReference type="PANTHER" id="PTHR34349">
    <property type="entry name" value="PROTEIN PHOSPHATASE 1 REGULATORY SUBUNIT 32"/>
    <property type="match status" value="1"/>
</dbReference>
<dbReference type="AlphaFoldDB" id="B3RRD6"/>
<dbReference type="KEGG" id="tad:TRIADDRAFT_54198"/>
<protein>
    <submittedName>
        <fullName evidence="1">Uncharacterized protein</fullName>
    </submittedName>
</protein>
<dbReference type="OrthoDB" id="9980630at2759"/>
<dbReference type="GeneID" id="6751536"/>
<dbReference type="Proteomes" id="UP000009022">
    <property type="component" value="Unassembled WGS sequence"/>
</dbReference>
<dbReference type="STRING" id="10228.B3RRD6"/>
<dbReference type="RefSeq" id="XP_002110321.1">
    <property type="nucleotide sequence ID" value="XM_002110285.1"/>
</dbReference>
<dbReference type="FunCoup" id="B3RRD6">
    <property type="interactions" value="18"/>
</dbReference>
<gene>
    <name evidence="1" type="ORF">TRIADDRAFT_54198</name>
</gene>
<dbReference type="HOGENOM" id="CLU_686162_0_0_1"/>
<dbReference type="InterPro" id="IPR031410">
    <property type="entry name" value="SAXO4"/>
</dbReference>
<dbReference type="EMBL" id="DS985243">
    <property type="protein sequence ID" value="EDV26325.1"/>
    <property type="molecule type" value="Genomic_DNA"/>
</dbReference>
<evidence type="ECO:0000313" key="2">
    <source>
        <dbReference type="Proteomes" id="UP000009022"/>
    </source>
</evidence>
<dbReference type="eggNOG" id="ENOG502QR8X">
    <property type="taxonomic scope" value="Eukaryota"/>
</dbReference>
<dbReference type="Pfam" id="PF15691">
    <property type="entry name" value="PPP1R32"/>
    <property type="match status" value="2"/>
</dbReference>
<proteinExistence type="predicted"/>
<keyword evidence="2" id="KW-1185">Reference proteome</keyword>
<accession>B3RRD6</accession>
<evidence type="ECO:0000313" key="1">
    <source>
        <dbReference type="EMBL" id="EDV26325.1"/>
    </source>
</evidence>
<dbReference type="PANTHER" id="PTHR34349:SF1">
    <property type="entry name" value="PROTEIN PHOSPHATASE 1 REGULATORY SUBUNIT 32"/>
    <property type="match status" value="1"/>
</dbReference>
<dbReference type="PhylomeDB" id="B3RRD6"/>
<sequence length="420" mass="46972">MGRLPVGKATGHVLASQSADIDLNRFYVTAYSTNYNKKEFEPKPGRHIGTGYASNLRSAIGYSKKLDDVDNPAMGQILVDAYASGTLLRDYKGSVLADGKEALPSIHMQTLSGFAKDIPKTLTVSKEVKQSFFDTDGSSSLLPKHRALLSTLKKHDPIRDENEGYGPGYMKSETLAKFQGQSLRRANTADSTIGRKELSGFSKAFTTEPITFRAYTAKGKETFPSIASRGRRSDGYTEGTTTKNVYLENSNFHGFTDQEDLHPKVRDYLKKKDPLEYVNITNPTRNINLNKIQFDGRLVRDKSNSEKIGLVKYGNKELSGFTTNNISKINNFDRANAAEGFLTTYNAKFRNVNSGKNFSQRSPANINPAKPDGYTKSIQVHKSSDTTAALRKLNPYVARSIKRRDPYYDDHVYDHKIRRK</sequence>
<name>B3RRD6_TRIAD</name>
<organism evidence="1 2">
    <name type="scientific">Trichoplax adhaerens</name>
    <name type="common">Trichoplax reptans</name>
    <dbReference type="NCBI Taxonomy" id="10228"/>
    <lineage>
        <taxon>Eukaryota</taxon>
        <taxon>Metazoa</taxon>
        <taxon>Placozoa</taxon>
        <taxon>Uniplacotomia</taxon>
        <taxon>Trichoplacea</taxon>
        <taxon>Trichoplacidae</taxon>
        <taxon>Trichoplax</taxon>
    </lineage>
</organism>
<dbReference type="OMA" id="HDRHFAA"/>
<reference evidence="1 2" key="1">
    <citation type="journal article" date="2008" name="Nature">
        <title>The Trichoplax genome and the nature of placozoans.</title>
        <authorList>
            <person name="Srivastava M."/>
            <person name="Begovic E."/>
            <person name="Chapman J."/>
            <person name="Putnam N.H."/>
            <person name="Hellsten U."/>
            <person name="Kawashima T."/>
            <person name="Kuo A."/>
            <person name="Mitros T."/>
            <person name="Salamov A."/>
            <person name="Carpenter M.L."/>
            <person name="Signorovitch A.Y."/>
            <person name="Moreno M.A."/>
            <person name="Kamm K."/>
            <person name="Grimwood J."/>
            <person name="Schmutz J."/>
            <person name="Shapiro H."/>
            <person name="Grigoriev I.V."/>
            <person name="Buss L.W."/>
            <person name="Schierwater B."/>
            <person name="Dellaporta S.L."/>
            <person name="Rokhsar D.S."/>
        </authorList>
    </citation>
    <scope>NUCLEOTIDE SEQUENCE [LARGE SCALE GENOMIC DNA]</scope>
    <source>
        <strain evidence="1 2">Grell-BS-1999</strain>
    </source>
</reference>
<dbReference type="GO" id="GO:0019902">
    <property type="term" value="F:phosphatase binding"/>
    <property type="evidence" value="ECO:0000318"/>
    <property type="project" value="GO_Central"/>
</dbReference>
<dbReference type="CTD" id="6751536"/>
<dbReference type="InParanoid" id="B3RRD6"/>